<proteinExistence type="predicted"/>
<feature type="signal peptide" evidence="1">
    <location>
        <begin position="1"/>
        <end position="23"/>
    </location>
</feature>
<feature type="chain" id="PRO_5042035053" description="Lipoprotein" evidence="1">
    <location>
        <begin position="24"/>
        <end position="208"/>
    </location>
</feature>
<organism evidence="2 3">
    <name type="scientific">Plebeiibacterium sediminum</name>
    <dbReference type="NCBI Taxonomy" id="2992112"/>
    <lineage>
        <taxon>Bacteria</taxon>
        <taxon>Pseudomonadati</taxon>
        <taxon>Bacteroidota</taxon>
        <taxon>Bacteroidia</taxon>
        <taxon>Marinilabiliales</taxon>
        <taxon>Marinilabiliaceae</taxon>
        <taxon>Plebeiibacterium</taxon>
    </lineage>
</organism>
<evidence type="ECO:0008006" key="4">
    <source>
        <dbReference type="Google" id="ProtNLM"/>
    </source>
</evidence>
<name>A0AAE3M1J7_9BACT</name>
<sequence>MWLHIKKYCIILCTLFFLTSCFKEDLSKISDNYTWEPDVSVPIFENTYYLTDSNLPVPFTSFYPNLNRDITFSKDFDLSFTNLFEDTEYIRKLSFNLGAENFFPAELHIFIDFMQNPNVYIKTLEIDPEINIPAASINNQGEITISQPFVQLIPVNIDDEDIIQNTDFIRVLIRITNREISDEIIANLENYYCDCSIGIKAELQVPIN</sequence>
<keyword evidence="3" id="KW-1185">Reference proteome</keyword>
<evidence type="ECO:0000313" key="3">
    <source>
        <dbReference type="Proteomes" id="UP001209229"/>
    </source>
</evidence>
<dbReference type="EMBL" id="JAPDPJ010000001">
    <property type="protein sequence ID" value="MCW3785105.1"/>
    <property type="molecule type" value="Genomic_DNA"/>
</dbReference>
<reference evidence="2" key="1">
    <citation type="submission" date="2022-10" db="EMBL/GenBank/DDBJ databases">
        <authorList>
            <person name="Yu W.X."/>
        </authorList>
    </citation>
    <scope>NUCLEOTIDE SEQUENCE</scope>
    <source>
        <strain evidence="2">AAT</strain>
    </source>
</reference>
<dbReference type="AlphaFoldDB" id="A0AAE3M1J7"/>
<evidence type="ECO:0000313" key="2">
    <source>
        <dbReference type="EMBL" id="MCW3785105.1"/>
    </source>
</evidence>
<accession>A0AAE3M1J7</accession>
<keyword evidence="1" id="KW-0732">Signal</keyword>
<dbReference type="RefSeq" id="WP_301188676.1">
    <property type="nucleotide sequence ID" value="NZ_JAPDPJ010000001.1"/>
</dbReference>
<dbReference type="PROSITE" id="PS51257">
    <property type="entry name" value="PROKAR_LIPOPROTEIN"/>
    <property type="match status" value="1"/>
</dbReference>
<evidence type="ECO:0000256" key="1">
    <source>
        <dbReference type="SAM" id="SignalP"/>
    </source>
</evidence>
<gene>
    <name evidence="2" type="ORF">OM075_01435</name>
</gene>
<protein>
    <recommendedName>
        <fullName evidence="4">Lipoprotein</fullName>
    </recommendedName>
</protein>
<comment type="caution">
    <text evidence="2">The sequence shown here is derived from an EMBL/GenBank/DDBJ whole genome shotgun (WGS) entry which is preliminary data.</text>
</comment>
<dbReference type="Proteomes" id="UP001209229">
    <property type="component" value="Unassembled WGS sequence"/>
</dbReference>